<dbReference type="PROSITE" id="PS51318">
    <property type="entry name" value="TAT"/>
    <property type="match status" value="1"/>
</dbReference>
<dbReference type="InterPro" id="IPR051540">
    <property type="entry name" value="S-2-haloacid_dehalogenase"/>
</dbReference>
<dbReference type="PANTHER" id="PTHR43316">
    <property type="entry name" value="HYDROLASE, HALOACID DELAHOGENASE-RELATED"/>
    <property type="match status" value="1"/>
</dbReference>
<comment type="similarity">
    <text evidence="1">Belongs to the HAD-like hydrolase superfamily. S-2-haloalkanoic acid dehalogenase family.</text>
</comment>
<evidence type="ECO:0000256" key="2">
    <source>
        <dbReference type="ARBA" id="ARBA00022801"/>
    </source>
</evidence>
<dbReference type="PRINTS" id="PR00413">
    <property type="entry name" value="HADHALOGNASE"/>
</dbReference>
<dbReference type="InterPro" id="IPR006439">
    <property type="entry name" value="HAD-SF_hydro_IA"/>
</dbReference>
<dbReference type="RefSeq" id="WP_115567815.1">
    <property type="nucleotide sequence ID" value="NZ_QRGR01000032.1"/>
</dbReference>
<dbReference type="InterPro" id="IPR023214">
    <property type="entry name" value="HAD_sf"/>
</dbReference>
<dbReference type="SFLD" id="SFLDS00003">
    <property type="entry name" value="Haloacid_Dehalogenase"/>
    <property type="match status" value="1"/>
</dbReference>
<keyword evidence="4" id="KW-1185">Reference proteome</keyword>
<dbReference type="PANTHER" id="PTHR43316:SF3">
    <property type="entry name" value="HALOACID DEHALOGENASE, TYPE II (AFU_ORTHOLOGUE AFUA_2G07750)-RELATED"/>
    <property type="match status" value="1"/>
</dbReference>
<dbReference type="InterPro" id="IPR006311">
    <property type="entry name" value="TAT_signal"/>
</dbReference>
<evidence type="ECO:0000313" key="3">
    <source>
        <dbReference type="EMBL" id="RDV12660.1"/>
    </source>
</evidence>
<dbReference type="Gene3D" id="3.40.50.1000">
    <property type="entry name" value="HAD superfamily/HAD-like"/>
    <property type="match status" value="1"/>
</dbReference>
<reference evidence="4" key="1">
    <citation type="submission" date="2018-08" db="EMBL/GenBank/DDBJ databases">
        <authorList>
            <person name="Liu Z.-W."/>
            <person name="Du Z.-J."/>
        </authorList>
    </citation>
    <scope>NUCLEOTIDE SEQUENCE [LARGE SCALE GENOMIC DNA]</scope>
    <source>
        <strain evidence="4">H4X</strain>
    </source>
</reference>
<dbReference type="GO" id="GO:0019120">
    <property type="term" value="F:hydrolase activity, acting on acid halide bonds, in C-halide compounds"/>
    <property type="evidence" value="ECO:0007669"/>
    <property type="project" value="InterPro"/>
</dbReference>
<dbReference type="OrthoDB" id="264363at2"/>
<dbReference type="Proteomes" id="UP000256708">
    <property type="component" value="Unassembled WGS sequence"/>
</dbReference>
<dbReference type="SUPFAM" id="SSF56784">
    <property type="entry name" value="HAD-like"/>
    <property type="match status" value="1"/>
</dbReference>
<sequence length="265" mass="29118">MKDIDRRSFFRKSLLSAGGVVVAPLALGETKEMMAGNRKVTSPKVIFFDVNETLLDLTPLKESVTRVLGGRKELVPLWFTTMLQFSLVATVGDQYRDFGEIGAATLQMVARNHNISLTEEKAKGALKPIHSLPAHPEVPEALGRLKNAGYTLVTLTNSSKQAVEEQMANSGLRKYFEALLSIEEVGMYKPHSRLYNWAIRKMGVSPSESLLVAAHGWDVAGAQWAGWQTAFISRPGQQLYPLAGNPEIVAPDLAQIAEKLMAAKR</sequence>
<name>A0A3D8L5K3_9BACT</name>
<protein>
    <submittedName>
        <fullName evidence="3">Haloacid dehalogenase type II</fullName>
    </submittedName>
</protein>
<dbReference type="NCBIfam" id="TIGR01428">
    <property type="entry name" value="HAD_type_II"/>
    <property type="match status" value="1"/>
</dbReference>
<keyword evidence="2" id="KW-0378">Hydrolase</keyword>
<dbReference type="InterPro" id="IPR006328">
    <property type="entry name" value="2-HAD"/>
</dbReference>
<accession>A0A3D8L5K3</accession>
<organism evidence="3 4">
    <name type="scientific">Pontibacter diazotrophicus</name>
    <dbReference type="NCBI Taxonomy" id="1400979"/>
    <lineage>
        <taxon>Bacteria</taxon>
        <taxon>Pseudomonadati</taxon>
        <taxon>Bacteroidota</taxon>
        <taxon>Cytophagia</taxon>
        <taxon>Cytophagales</taxon>
        <taxon>Hymenobacteraceae</taxon>
        <taxon>Pontibacter</taxon>
    </lineage>
</organism>
<evidence type="ECO:0000313" key="4">
    <source>
        <dbReference type="Proteomes" id="UP000256708"/>
    </source>
</evidence>
<proteinExistence type="inferred from homology"/>
<comment type="caution">
    <text evidence="3">The sequence shown here is derived from an EMBL/GenBank/DDBJ whole genome shotgun (WGS) entry which is preliminary data.</text>
</comment>
<dbReference type="Gene3D" id="1.10.150.240">
    <property type="entry name" value="Putative phosphatase, domain 2"/>
    <property type="match status" value="1"/>
</dbReference>
<gene>
    <name evidence="3" type="ORF">DXT99_22290</name>
</gene>
<evidence type="ECO:0000256" key="1">
    <source>
        <dbReference type="ARBA" id="ARBA00008106"/>
    </source>
</evidence>
<dbReference type="InterPro" id="IPR036412">
    <property type="entry name" value="HAD-like_sf"/>
</dbReference>
<dbReference type="NCBIfam" id="TIGR01493">
    <property type="entry name" value="HAD-SF-IA-v2"/>
    <property type="match status" value="1"/>
</dbReference>
<dbReference type="SFLD" id="SFLDG01129">
    <property type="entry name" value="C1.5:_HAD__Beta-PGM__Phosphata"/>
    <property type="match status" value="1"/>
</dbReference>
<dbReference type="EMBL" id="QRGR01000032">
    <property type="protein sequence ID" value="RDV12660.1"/>
    <property type="molecule type" value="Genomic_DNA"/>
</dbReference>
<dbReference type="InterPro" id="IPR023198">
    <property type="entry name" value="PGP-like_dom2"/>
</dbReference>
<dbReference type="AlphaFoldDB" id="A0A3D8L5K3"/>
<dbReference type="Pfam" id="PF00702">
    <property type="entry name" value="Hydrolase"/>
    <property type="match status" value="1"/>
</dbReference>
<dbReference type="CDD" id="cd02588">
    <property type="entry name" value="HAD_L2-DEX"/>
    <property type="match status" value="1"/>
</dbReference>